<comment type="caution">
    <text evidence="1">The sequence shown here is derived from an EMBL/GenBank/DDBJ whole genome shotgun (WGS) entry which is preliminary data.</text>
</comment>
<evidence type="ECO:0000313" key="1">
    <source>
        <dbReference type="EMBL" id="MDI9240184.1"/>
    </source>
</evidence>
<evidence type="ECO:0000313" key="2">
    <source>
        <dbReference type="Proteomes" id="UP001321580"/>
    </source>
</evidence>
<accession>A0ABT6XJD8</accession>
<proteinExistence type="predicted"/>
<protein>
    <recommendedName>
        <fullName evidence="3">Toxin CptA</fullName>
    </recommendedName>
</protein>
<reference evidence="1 2" key="1">
    <citation type="submission" date="2023-05" db="EMBL/GenBank/DDBJ databases">
        <title>Lysobacter sp. strain LF1 Genome sequencing and assembly.</title>
        <authorList>
            <person name="Jung Y."/>
        </authorList>
    </citation>
    <scope>NUCLEOTIDE SEQUENCE [LARGE SCALE GENOMIC DNA]</scope>
    <source>
        <strain evidence="1 2">LF1</strain>
    </source>
</reference>
<dbReference type="Proteomes" id="UP001321580">
    <property type="component" value="Unassembled WGS sequence"/>
</dbReference>
<sequence length="125" mass="13693">MCALVMLGLLGAISLLLSGMPWPASIPLALLAAGQGMWAARREWTRSPVWLVIPASGQATLGGHPLHDWDLQWRGPMAFLRFRGQDGRRQHLSWWPDTLPPAARRELRLAVPVQGPARSPASMAS</sequence>
<gene>
    <name evidence="1" type="ORF">QLQ15_14840</name>
</gene>
<organism evidence="1 2">
    <name type="scientific">Lysobacter stagni</name>
    <dbReference type="NCBI Taxonomy" id="3045172"/>
    <lineage>
        <taxon>Bacteria</taxon>
        <taxon>Pseudomonadati</taxon>
        <taxon>Pseudomonadota</taxon>
        <taxon>Gammaproteobacteria</taxon>
        <taxon>Lysobacterales</taxon>
        <taxon>Lysobacteraceae</taxon>
        <taxon>Lysobacter</taxon>
    </lineage>
</organism>
<evidence type="ECO:0008006" key="3">
    <source>
        <dbReference type="Google" id="ProtNLM"/>
    </source>
</evidence>
<keyword evidence="2" id="KW-1185">Reference proteome</keyword>
<name>A0ABT6XJD8_9GAMM</name>
<dbReference type="EMBL" id="JASGBI010000001">
    <property type="protein sequence ID" value="MDI9240184.1"/>
    <property type="molecule type" value="Genomic_DNA"/>
</dbReference>